<dbReference type="InterPro" id="IPR003660">
    <property type="entry name" value="HAMP_dom"/>
</dbReference>
<feature type="domain" description="PAC" evidence="8">
    <location>
        <begin position="210"/>
        <end position="262"/>
    </location>
</feature>
<dbReference type="Gene3D" id="3.30.450.20">
    <property type="entry name" value="PAS domain"/>
    <property type="match status" value="3"/>
</dbReference>
<feature type="coiled-coil region" evidence="5">
    <location>
        <begin position="630"/>
        <end position="668"/>
    </location>
</feature>
<dbReference type="STRING" id="407234.SAMN05421795_10555"/>
<dbReference type="GO" id="GO:0007165">
    <property type="term" value="P:signal transduction"/>
    <property type="evidence" value="ECO:0007669"/>
    <property type="project" value="UniProtKB-KW"/>
</dbReference>
<accession>A0A1N7M1H0</accession>
<dbReference type="NCBIfam" id="TIGR00229">
    <property type="entry name" value="sensory_box"/>
    <property type="match status" value="3"/>
</dbReference>
<dbReference type="Pfam" id="PF08447">
    <property type="entry name" value="PAS_3"/>
    <property type="match status" value="1"/>
</dbReference>
<dbReference type="PROSITE" id="PS50113">
    <property type="entry name" value="PAC"/>
    <property type="match status" value="3"/>
</dbReference>
<sequence length="692" mass="75422">MALFRRSRRAQAPDWDAALARACDGALAVAWLDPQGRILRANVAFHALLEAPEGALDGRRHDDLLAESRACDPDPQTLWTALRAGQAQSAYAEWRTQTGQLRHVQMSLSPIRDDAGALSQVVALARDVTARVEAARRDAAMIEAIGRSNAVITFDPDGTILEANDLFLAATGYTQDEIVGRHHSMFMPQDERDTADYRDLWTALRDGQFRAGEMRRVAKGGREIWLQASYNPIRGGDGRVARVVKFASDITETKRRALDQAGQLKALSRSQAVIEFDLKGNVLRANDNFLAATGYGAAEIRKLHHSAFVTPEHRQSPDYAAFWQALGRGEFRQGEFRRISKSGQDVWLQATYNPIFDDRGRPYKVVKFASDITARKSAIENFQAAVEALSEGDLTVRIDRDVPAEFDDLRHDFNLAMTRMSQLVGSIVEGANAIQAEAGSLQDASDELGRRTETQAASLEETSAAIQQLASNVQKSSRDASAAAASVSEAREFSRSGHAIVRETIQAMDDIEKSSDQISKITSVIDEIAFQTNLLALNAGVEAARAGEAGRGFAVVASEVRALAQRSSEAAREIADLIRTSDAQVRSGVDLVGRSGEALDRIEVLIGGVDDLVQAIARSAAEQSLGLSEITTAANQLDQLTQQNAAMFEESSAAVKMLEEQARTLSRESAVFRLNDADRAAPLDDMGWRQSA</sequence>
<evidence type="ECO:0000256" key="1">
    <source>
        <dbReference type="ARBA" id="ARBA00004370"/>
    </source>
</evidence>
<dbReference type="Pfam" id="PF08448">
    <property type="entry name" value="PAS_4"/>
    <property type="match status" value="2"/>
</dbReference>
<keyword evidence="4" id="KW-0807">Transducer</keyword>
<dbReference type="CDD" id="cd11386">
    <property type="entry name" value="MCP_signal"/>
    <property type="match status" value="1"/>
</dbReference>
<dbReference type="InterPro" id="IPR013656">
    <property type="entry name" value="PAS_4"/>
</dbReference>
<evidence type="ECO:0000256" key="2">
    <source>
        <dbReference type="ARBA" id="ARBA00022500"/>
    </source>
</evidence>
<dbReference type="GO" id="GO:0016020">
    <property type="term" value="C:membrane"/>
    <property type="evidence" value="ECO:0007669"/>
    <property type="project" value="UniProtKB-SubCell"/>
</dbReference>
<proteinExistence type="inferred from homology"/>
<dbReference type="PANTHER" id="PTHR43531">
    <property type="entry name" value="PROTEIN ICFG"/>
    <property type="match status" value="1"/>
</dbReference>
<dbReference type="FunFam" id="1.10.287.950:FF:000001">
    <property type="entry name" value="Methyl-accepting chemotaxis sensory transducer"/>
    <property type="match status" value="1"/>
</dbReference>
<feature type="domain" description="PAS" evidence="7">
    <location>
        <begin position="134"/>
        <end position="207"/>
    </location>
</feature>
<dbReference type="Gene3D" id="1.10.287.950">
    <property type="entry name" value="Methyl-accepting chemotaxis protein"/>
    <property type="match status" value="1"/>
</dbReference>
<name>A0A1N7M1H0_9RHOB</name>
<dbReference type="SMART" id="SM00283">
    <property type="entry name" value="MA"/>
    <property type="match status" value="1"/>
</dbReference>
<dbReference type="InterPro" id="IPR051310">
    <property type="entry name" value="MCP_chemotaxis"/>
</dbReference>
<dbReference type="InterPro" id="IPR004089">
    <property type="entry name" value="MCPsignal_dom"/>
</dbReference>
<comment type="similarity">
    <text evidence="3">Belongs to the methyl-accepting chemotaxis (MCP) protein family.</text>
</comment>
<dbReference type="AlphaFoldDB" id="A0A1N7M1H0"/>
<dbReference type="SMART" id="SM00086">
    <property type="entry name" value="PAC"/>
    <property type="match status" value="3"/>
</dbReference>
<dbReference type="PRINTS" id="PR00260">
    <property type="entry name" value="CHEMTRNSDUCR"/>
</dbReference>
<keyword evidence="11" id="KW-1185">Reference proteome</keyword>
<dbReference type="SUPFAM" id="SSF55785">
    <property type="entry name" value="PYP-like sensor domain (PAS domain)"/>
    <property type="match status" value="3"/>
</dbReference>
<evidence type="ECO:0000259" key="6">
    <source>
        <dbReference type="PROSITE" id="PS50111"/>
    </source>
</evidence>
<dbReference type="InterPro" id="IPR013655">
    <property type="entry name" value="PAS_fold_3"/>
</dbReference>
<evidence type="ECO:0000256" key="4">
    <source>
        <dbReference type="PROSITE-ProRule" id="PRU00284"/>
    </source>
</evidence>
<dbReference type="SUPFAM" id="SSF58104">
    <property type="entry name" value="Methyl-accepting chemotaxis protein (MCP) signaling domain"/>
    <property type="match status" value="1"/>
</dbReference>
<gene>
    <name evidence="10" type="ORF">SAMN05421795_10555</name>
</gene>
<dbReference type="OrthoDB" id="9765776at2"/>
<dbReference type="PROSITE" id="PS50111">
    <property type="entry name" value="CHEMOTAXIS_TRANSDUC_2"/>
    <property type="match status" value="1"/>
</dbReference>
<evidence type="ECO:0000259" key="7">
    <source>
        <dbReference type="PROSITE" id="PS50112"/>
    </source>
</evidence>
<dbReference type="PANTHER" id="PTHR43531:SF11">
    <property type="entry name" value="METHYL-ACCEPTING CHEMOTAXIS PROTEIN 3"/>
    <property type="match status" value="1"/>
</dbReference>
<dbReference type="SMART" id="SM00304">
    <property type="entry name" value="HAMP"/>
    <property type="match status" value="1"/>
</dbReference>
<evidence type="ECO:0000256" key="3">
    <source>
        <dbReference type="ARBA" id="ARBA00029447"/>
    </source>
</evidence>
<dbReference type="Pfam" id="PF00015">
    <property type="entry name" value="MCPsignal"/>
    <property type="match status" value="1"/>
</dbReference>
<dbReference type="CDD" id="cd00130">
    <property type="entry name" value="PAS"/>
    <property type="match status" value="3"/>
</dbReference>
<dbReference type="GO" id="GO:0006935">
    <property type="term" value="P:chemotaxis"/>
    <property type="evidence" value="ECO:0007669"/>
    <property type="project" value="UniProtKB-KW"/>
</dbReference>
<evidence type="ECO:0000259" key="9">
    <source>
        <dbReference type="PROSITE" id="PS50885"/>
    </source>
</evidence>
<feature type="domain" description="PAC" evidence="8">
    <location>
        <begin position="332"/>
        <end position="384"/>
    </location>
</feature>
<reference evidence="11" key="1">
    <citation type="submission" date="2017-01" db="EMBL/GenBank/DDBJ databases">
        <authorList>
            <person name="Varghese N."/>
            <person name="Submissions S."/>
        </authorList>
    </citation>
    <scope>NUCLEOTIDE SEQUENCE [LARGE SCALE GENOMIC DNA]</scope>
    <source>
        <strain evidence="11">DSM 18714</strain>
    </source>
</reference>
<organism evidence="10 11">
    <name type="scientific">Phaeovulum vinaykumarii</name>
    <dbReference type="NCBI Taxonomy" id="407234"/>
    <lineage>
        <taxon>Bacteria</taxon>
        <taxon>Pseudomonadati</taxon>
        <taxon>Pseudomonadota</taxon>
        <taxon>Alphaproteobacteria</taxon>
        <taxon>Rhodobacterales</taxon>
        <taxon>Paracoccaceae</taxon>
        <taxon>Phaeovulum</taxon>
    </lineage>
</organism>
<feature type="domain" description="Methyl-accepting transducer" evidence="6">
    <location>
        <begin position="430"/>
        <end position="659"/>
    </location>
</feature>
<dbReference type="InterPro" id="IPR000700">
    <property type="entry name" value="PAS-assoc_C"/>
</dbReference>
<evidence type="ECO:0000256" key="5">
    <source>
        <dbReference type="SAM" id="Coils"/>
    </source>
</evidence>
<dbReference type="InterPro" id="IPR001610">
    <property type="entry name" value="PAC"/>
</dbReference>
<comment type="subcellular location">
    <subcellularLocation>
        <location evidence="1">Membrane</location>
    </subcellularLocation>
</comment>
<feature type="domain" description="HAMP" evidence="9">
    <location>
        <begin position="373"/>
        <end position="425"/>
    </location>
</feature>
<evidence type="ECO:0000313" key="10">
    <source>
        <dbReference type="EMBL" id="SIS79902.1"/>
    </source>
</evidence>
<dbReference type="PROSITE" id="PS50885">
    <property type="entry name" value="HAMP"/>
    <property type="match status" value="1"/>
</dbReference>
<dbReference type="InterPro" id="IPR000014">
    <property type="entry name" value="PAS"/>
</dbReference>
<dbReference type="GO" id="GO:0004888">
    <property type="term" value="F:transmembrane signaling receptor activity"/>
    <property type="evidence" value="ECO:0007669"/>
    <property type="project" value="InterPro"/>
</dbReference>
<evidence type="ECO:0000313" key="11">
    <source>
        <dbReference type="Proteomes" id="UP000186098"/>
    </source>
</evidence>
<evidence type="ECO:0000259" key="8">
    <source>
        <dbReference type="PROSITE" id="PS50113"/>
    </source>
</evidence>
<keyword evidence="5" id="KW-0175">Coiled coil</keyword>
<keyword evidence="2" id="KW-0145">Chemotaxis</keyword>
<dbReference type="Proteomes" id="UP000186098">
    <property type="component" value="Unassembled WGS sequence"/>
</dbReference>
<protein>
    <submittedName>
        <fullName evidence="10">Methyl-accepting chemotaxis sensory transducer with Pas/Pac sensor</fullName>
    </submittedName>
</protein>
<dbReference type="InterPro" id="IPR035965">
    <property type="entry name" value="PAS-like_dom_sf"/>
</dbReference>
<dbReference type="PROSITE" id="PS50112">
    <property type="entry name" value="PAS"/>
    <property type="match status" value="1"/>
</dbReference>
<dbReference type="EMBL" id="FTOM01000005">
    <property type="protein sequence ID" value="SIS79902.1"/>
    <property type="molecule type" value="Genomic_DNA"/>
</dbReference>
<feature type="domain" description="PAC" evidence="8">
    <location>
        <begin position="88"/>
        <end position="140"/>
    </location>
</feature>
<dbReference type="InterPro" id="IPR004090">
    <property type="entry name" value="Chemotax_Me-accpt_rcpt"/>
</dbReference>
<dbReference type="RefSeq" id="WP_083947728.1">
    <property type="nucleotide sequence ID" value="NZ_FTOM01000005.1"/>
</dbReference>
<dbReference type="SMART" id="SM00091">
    <property type="entry name" value="PAS"/>
    <property type="match status" value="3"/>
</dbReference>